<keyword evidence="3" id="KW-1185">Reference proteome</keyword>
<keyword evidence="1" id="KW-1133">Transmembrane helix</keyword>
<feature type="transmembrane region" description="Helical" evidence="1">
    <location>
        <begin position="40"/>
        <end position="60"/>
    </location>
</feature>
<accession>A0ABY7TB63</accession>
<evidence type="ECO:0000256" key="1">
    <source>
        <dbReference type="SAM" id="Phobius"/>
    </source>
</evidence>
<dbReference type="PANTHER" id="PTHR34989:SF1">
    <property type="entry name" value="PROTEIN HDED"/>
    <property type="match status" value="1"/>
</dbReference>
<proteinExistence type="predicted"/>
<gene>
    <name evidence="2" type="ORF">PQO05_04415</name>
</gene>
<organism evidence="2 3">
    <name type="scientific">Mucilaginibacter jinjuensis</name>
    <dbReference type="NCBI Taxonomy" id="1176721"/>
    <lineage>
        <taxon>Bacteria</taxon>
        <taxon>Pseudomonadati</taxon>
        <taxon>Bacteroidota</taxon>
        <taxon>Sphingobacteriia</taxon>
        <taxon>Sphingobacteriales</taxon>
        <taxon>Sphingobacteriaceae</taxon>
        <taxon>Mucilaginibacter</taxon>
    </lineage>
</organism>
<keyword evidence="1" id="KW-0472">Membrane</keyword>
<feature type="transmembrane region" description="Helical" evidence="1">
    <location>
        <begin position="155"/>
        <end position="178"/>
    </location>
</feature>
<dbReference type="InterPro" id="IPR005325">
    <property type="entry name" value="DUF308_memb"/>
</dbReference>
<dbReference type="InterPro" id="IPR052712">
    <property type="entry name" value="Acid_resist_chaperone_HdeD"/>
</dbReference>
<name>A0ABY7TB63_9SPHI</name>
<protein>
    <submittedName>
        <fullName evidence="2">HdeD family acid-resistance protein</fullName>
    </submittedName>
</protein>
<evidence type="ECO:0000313" key="3">
    <source>
        <dbReference type="Proteomes" id="UP001216139"/>
    </source>
</evidence>
<dbReference type="RefSeq" id="WP_273631449.1">
    <property type="nucleotide sequence ID" value="NZ_CP117167.1"/>
</dbReference>
<sequence>MADLLNSIQRGMKNWWLLLLAGIILIVAGVIILVHPLTSFITAAVFFGLAILIGGIFKIIFAISNRHHHQSWGWNLVSGILAVIIGLILANNPAISLVVLPFILGFYVLYAGGMLISLGIHGQHMHMNGSGWIVFGGIITLLLGLYILFSPALGVVILTTIAGLSFIAEGFTYCMIAFKINKARHRLNSLIE</sequence>
<feature type="transmembrane region" description="Helical" evidence="1">
    <location>
        <begin position="72"/>
        <end position="89"/>
    </location>
</feature>
<evidence type="ECO:0000313" key="2">
    <source>
        <dbReference type="EMBL" id="WCT13176.1"/>
    </source>
</evidence>
<feature type="transmembrane region" description="Helical" evidence="1">
    <location>
        <begin position="95"/>
        <end position="120"/>
    </location>
</feature>
<keyword evidence="1" id="KW-0812">Transmembrane</keyword>
<reference evidence="2 3" key="1">
    <citation type="submission" date="2023-02" db="EMBL/GenBank/DDBJ databases">
        <title>Genome sequence of Mucilaginibacter jinjuensis strain KACC 16571.</title>
        <authorList>
            <person name="Kim S."/>
            <person name="Heo J."/>
            <person name="Kwon S.-W."/>
        </authorList>
    </citation>
    <scope>NUCLEOTIDE SEQUENCE [LARGE SCALE GENOMIC DNA]</scope>
    <source>
        <strain evidence="2 3">KACC 16571</strain>
    </source>
</reference>
<dbReference type="Pfam" id="PF03729">
    <property type="entry name" value="DUF308"/>
    <property type="match status" value="2"/>
</dbReference>
<feature type="transmembrane region" description="Helical" evidence="1">
    <location>
        <begin position="132"/>
        <end position="149"/>
    </location>
</feature>
<dbReference type="EMBL" id="CP117167">
    <property type="protein sequence ID" value="WCT13176.1"/>
    <property type="molecule type" value="Genomic_DNA"/>
</dbReference>
<feature type="transmembrane region" description="Helical" evidence="1">
    <location>
        <begin position="15"/>
        <end position="34"/>
    </location>
</feature>
<dbReference type="PANTHER" id="PTHR34989">
    <property type="entry name" value="PROTEIN HDED"/>
    <property type="match status" value="1"/>
</dbReference>
<dbReference type="Proteomes" id="UP001216139">
    <property type="component" value="Chromosome"/>
</dbReference>